<keyword evidence="1" id="KW-0732">Signal</keyword>
<dbReference type="EMBL" id="FNQM01000016">
    <property type="protein sequence ID" value="SEA88636.1"/>
    <property type="molecule type" value="Genomic_DNA"/>
</dbReference>
<gene>
    <name evidence="2" type="ORF">SAMN05444370_1163</name>
</gene>
<dbReference type="Proteomes" id="UP000198703">
    <property type="component" value="Unassembled WGS sequence"/>
</dbReference>
<evidence type="ECO:0000313" key="3">
    <source>
        <dbReference type="Proteomes" id="UP000198703"/>
    </source>
</evidence>
<proteinExistence type="predicted"/>
<dbReference type="InterPro" id="IPR021409">
    <property type="entry name" value="DUF3047"/>
</dbReference>
<sequence>MRRLLLALAALLAAGPAGAQALDFAPAAIAGWAPHEFDGETRYSLGEIEGAPAVHSVCDDSASGLFLEQEIDLTRTPILEWRWRVAAAPAPGPSEKSKGGDDFPARVYAVREALLPWNTQAINYVWAAAEPEGATWPNPFASQAKMVVVRSGPPGGWVTERRNLREDFLRLHGEDVTSIDAIAIMSDCDNRGLSAEAWYGGLRFLPE</sequence>
<dbReference type="AlphaFoldDB" id="A0A1H4EUM8"/>
<evidence type="ECO:0000313" key="2">
    <source>
        <dbReference type="EMBL" id="SEA88636.1"/>
    </source>
</evidence>
<keyword evidence="3" id="KW-1185">Reference proteome</keyword>
<reference evidence="2 3" key="1">
    <citation type="submission" date="2016-10" db="EMBL/GenBank/DDBJ databases">
        <authorList>
            <person name="de Groot N.N."/>
        </authorList>
    </citation>
    <scope>NUCLEOTIDE SEQUENCE [LARGE SCALE GENOMIC DNA]</scope>
    <source>
        <strain evidence="2 3">DSM 15345</strain>
    </source>
</reference>
<accession>A0A1H4EUM8</accession>
<protein>
    <recommendedName>
        <fullName evidence="4">DUF3047 domain-containing protein</fullName>
    </recommendedName>
</protein>
<evidence type="ECO:0000256" key="1">
    <source>
        <dbReference type="SAM" id="SignalP"/>
    </source>
</evidence>
<dbReference type="RefSeq" id="WP_093255489.1">
    <property type="nucleotide sequence ID" value="NZ_FNQM01000016.1"/>
</dbReference>
<dbReference type="OrthoDB" id="8443660at2"/>
<name>A0A1H4EUM8_9RHOB</name>
<organism evidence="2 3">
    <name type="scientific">Rubrimonas cliftonensis</name>
    <dbReference type="NCBI Taxonomy" id="89524"/>
    <lineage>
        <taxon>Bacteria</taxon>
        <taxon>Pseudomonadati</taxon>
        <taxon>Pseudomonadota</taxon>
        <taxon>Alphaproteobacteria</taxon>
        <taxon>Rhodobacterales</taxon>
        <taxon>Paracoccaceae</taxon>
        <taxon>Rubrimonas</taxon>
    </lineage>
</organism>
<dbReference type="Pfam" id="PF11249">
    <property type="entry name" value="DUF3047"/>
    <property type="match status" value="1"/>
</dbReference>
<feature type="chain" id="PRO_5011490709" description="DUF3047 domain-containing protein" evidence="1">
    <location>
        <begin position="20"/>
        <end position="207"/>
    </location>
</feature>
<feature type="signal peptide" evidence="1">
    <location>
        <begin position="1"/>
        <end position="19"/>
    </location>
</feature>
<evidence type="ECO:0008006" key="4">
    <source>
        <dbReference type="Google" id="ProtNLM"/>
    </source>
</evidence>